<dbReference type="GO" id="GO:0005886">
    <property type="term" value="C:plasma membrane"/>
    <property type="evidence" value="ECO:0007669"/>
    <property type="project" value="UniProtKB-SubCell"/>
</dbReference>
<feature type="transmembrane region" description="Helical" evidence="8">
    <location>
        <begin position="138"/>
        <end position="160"/>
    </location>
</feature>
<feature type="domain" description="Major facilitator superfamily (MFS) profile" evidence="9">
    <location>
        <begin position="11"/>
        <end position="401"/>
    </location>
</feature>
<dbReference type="PATRIC" id="fig|176280.10.peg.1888"/>
<feature type="transmembrane region" description="Helical" evidence="8">
    <location>
        <begin position="283"/>
        <end position="304"/>
    </location>
</feature>
<dbReference type="InterPro" id="IPR004812">
    <property type="entry name" value="Efflux_drug-R_Bcr/CmlA"/>
</dbReference>
<proteinExistence type="inferred from homology"/>
<keyword evidence="3 8" id="KW-0813">Transport</keyword>
<feature type="transmembrane region" description="Helical" evidence="8">
    <location>
        <begin position="310"/>
        <end position="335"/>
    </location>
</feature>
<comment type="subcellular location">
    <subcellularLocation>
        <location evidence="1 8">Cell membrane</location>
        <topology evidence="1 8">Multi-pass membrane protein</topology>
    </subcellularLocation>
</comment>
<dbReference type="NCBIfam" id="TIGR00710">
    <property type="entry name" value="efflux_Bcr_CflA"/>
    <property type="match status" value="1"/>
</dbReference>
<dbReference type="FunFam" id="1.20.1720.10:FF:000005">
    <property type="entry name" value="Bcr/CflA family efflux transporter"/>
    <property type="match status" value="1"/>
</dbReference>
<feature type="transmembrane region" description="Helical" evidence="8">
    <location>
        <begin position="372"/>
        <end position="392"/>
    </location>
</feature>
<gene>
    <name evidence="10" type="ordered locus">SE_1935</name>
</gene>
<dbReference type="PANTHER" id="PTHR23502">
    <property type="entry name" value="MAJOR FACILITATOR SUPERFAMILY"/>
    <property type="match status" value="1"/>
</dbReference>
<dbReference type="RefSeq" id="WP_001831540.1">
    <property type="nucleotide sequence ID" value="NC_004461.1"/>
</dbReference>
<evidence type="ECO:0000259" key="9">
    <source>
        <dbReference type="PROSITE" id="PS50850"/>
    </source>
</evidence>
<dbReference type="InterPro" id="IPR011701">
    <property type="entry name" value="MFS"/>
</dbReference>
<dbReference type="Proteomes" id="UP000001411">
    <property type="component" value="Chromosome"/>
</dbReference>
<organism evidence="10 11">
    <name type="scientific">Staphylococcus epidermidis (strain ATCC 12228 / FDA PCI 1200)</name>
    <dbReference type="NCBI Taxonomy" id="176280"/>
    <lineage>
        <taxon>Bacteria</taxon>
        <taxon>Bacillati</taxon>
        <taxon>Bacillota</taxon>
        <taxon>Bacilli</taxon>
        <taxon>Bacillales</taxon>
        <taxon>Staphylococcaceae</taxon>
        <taxon>Staphylococcus</taxon>
    </lineage>
</organism>
<dbReference type="PRINTS" id="PR01035">
    <property type="entry name" value="TCRTETA"/>
</dbReference>
<dbReference type="PROSITE" id="PS50850">
    <property type="entry name" value="MFS"/>
    <property type="match status" value="1"/>
</dbReference>
<dbReference type="GeneID" id="50017969"/>
<keyword evidence="5 8" id="KW-0812">Transmembrane</keyword>
<dbReference type="AlphaFoldDB" id="A0A0H2VI17"/>
<feature type="transmembrane region" description="Helical" evidence="8">
    <location>
        <begin position="12"/>
        <end position="33"/>
    </location>
</feature>
<dbReference type="SUPFAM" id="SSF103473">
    <property type="entry name" value="MFS general substrate transporter"/>
    <property type="match status" value="1"/>
</dbReference>
<feature type="transmembrane region" description="Helical" evidence="8">
    <location>
        <begin position="250"/>
        <end position="271"/>
    </location>
</feature>
<dbReference type="GO" id="GO:1990961">
    <property type="term" value="P:xenobiotic detoxification by transmembrane export across the plasma membrane"/>
    <property type="evidence" value="ECO:0007669"/>
    <property type="project" value="InterPro"/>
</dbReference>
<evidence type="ECO:0000256" key="8">
    <source>
        <dbReference type="RuleBase" id="RU365088"/>
    </source>
</evidence>
<dbReference type="eggNOG" id="COG2814">
    <property type="taxonomic scope" value="Bacteria"/>
</dbReference>
<protein>
    <recommendedName>
        <fullName evidence="8">Bcr/CflA family efflux transporter</fullName>
    </recommendedName>
</protein>
<evidence type="ECO:0000256" key="5">
    <source>
        <dbReference type="ARBA" id="ARBA00022692"/>
    </source>
</evidence>
<dbReference type="CDD" id="cd17320">
    <property type="entry name" value="MFS_MdfA_MDR_like"/>
    <property type="match status" value="1"/>
</dbReference>
<dbReference type="InterPro" id="IPR020846">
    <property type="entry name" value="MFS_dom"/>
</dbReference>
<feature type="transmembrane region" description="Helical" evidence="8">
    <location>
        <begin position="109"/>
        <end position="126"/>
    </location>
</feature>
<evidence type="ECO:0000256" key="6">
    <source>
        <dbReference type="ARBA" id="ARBA00022989"/>
    </source>
</evidence>
<evidence type="ECO:0000256" key="4">
    <source>
        <dbReference type="ARBA" id="ARBA00022475"/>
    </source>
</evidence>
<evidence type="ECO:0000256" key="7">
    <source>
        <dbReference type="ARBA" id="ARBA00023136"/>
    </source>
</evidence>
<comment type="similarity">
    <text evidence="2 8">Belongs to the major facilitator superfamily. Bcr/CmlA family.</text>
</comment>
<feature type="transmembrane region" description="Helical" evidence="8">
    <location>
        <begin position="80"/>
        <end position="103"/>
    </location>
</feature>
<dbReference type="OrthoDB" id="9800416at2"/>
<dbReference type="GO" id="GO:0042910">
    <property type="term" value="F:xenobiotic transmembrane transporter activity"/>
    <property type="evidence" value="ECO:0007669"/>
    <property type="project" value="InterPro"/>
</dbReference>
<evidence type="ECO:0000256" key="1">
    <source>
        <dbReference type="ARBA" id="ARBA00004651"/>
    </source>
</evidence>
<dbReference type="EMBL" id="AE015929">
    <property type="protein sequence ID" value="AAO05576.1"/>
    <property type="molecule type" value="Genomic_DNA"/>
</dbReference>
<dbReference type="PANTHER" id="PTHR23502:SF132">
    <property type="entry name" value="POLYAMINE TRANSPORTER 2-RELATED"/>
    <property type="match status" value="1"/>
</dbReference>
<feature type="transmembrane region" description="Helical" evidence="8">
    <location>
        <begin position="347"/>
        <end position="366"/>
    </location>
</feature>
<accession>A0A0H2VI17</accession>
<dbReference type="HOGENOM" id="CLU_001265_47_0_9"/>
<feature type="transmembrane region" description="Helical" evidence="8">
    <location>
        <begin position="45"/>
        <end position="68"/>
    </location>
</feature>
<evidence type="ECO:0000313" key="11">
    <source>
        <dbReference type="Proteomes" id="UP000001411"/>
    </source>
</evidence>
<dbReference type="Pfam" id="PF07690">
    <property type="entry name" value="MFS_1"/>
    <property type="match status" value="1"/>
</dbReference>
<dbReference type="Gene3D" id="1.20.1720.10">
    <property type="entry name" value="Multidrug resistance protein D"/>
    <property type="match status" value="1"/>
</dbReference>
<keyword evidence="6 8" id="KW-1133">Transmembrane helix</keyword>
<keyword evidence="4 8" id="KW-1003">Cell membrane</keyword>
<keyword evidence="7 8" id="KW-0472">Membrane</keyword>
<evidence type="ECO:0000256" key="3">
    <source>
        <dbReference type="ARBA" id="ARBA00022448"/>
    </source>
</evidence>
<reference evidence="10 11" key="1">
    <citation type="journal article" date="2003" name="Mol. Microbiol.">
        <title>Genome-based analysis of virulence genes in a non-biofilm-forming Staphylococcus epidermidis strain (ATCC 12228).</title>
        <authorList>
            <person name="Zhang Y.Q."/>
            <person name="Ren S.X."/>
            <person name="Li H.L."/>
            <person name="Wang Y.X."/>
            <person name="Fu G."/>
            <person name="Yang J."/>
            <person name="Qin Z.Q."/>
            <person name="Miao Y.G."/>
            <person name="Wang W.Y."/>
            <person name="Chen R.S."/>
            <person name="Shen Y."/>
            <person name="Chen Z."/>
            <person name="Yuan Z.H."/>
            <person name="Zhao G.P."/>
            <person name="Qu D."/>
            <person name="Danchin A."/>
            <person name="Wen Y.M."/>
        </authorList>
    </citation>
    <scope>NUCLEOTIDE SEQUENCE [LARGE SCALE GENOMIC DNA]</scope>
    <source>
        <strain evidence="11">ATCC 12228 / FDA PCI 1200</strain>
    </source>
</reference>
<dbReference type="KEGG" id="sep:SE_1935"/>
<feature type="transmembrane region" description="Helical" evidence="8">
    <location>
        <begin position="166"/>
        <end position="186"/>
    </location>
</feature>
<evidence type="ECO:0000313" key="10">
    <source>
        <dbReference type="EMBL" id="AAO05576.1"/>
    </source>
</evidence>
<dbReference type="InterPro" id="IPR001958">
    <property type="entry name" value="Tet-R_TetA/multi-R_MdtG-like"/>
</dbReference>
<evidence type="ECO:0000256" key="2">
    <source>
        <dbReference type="ARBA" id="ARBA00006236"/>
    </source>
</evidence>
<sequence>MKRVYQSENQSLLFIVILGSLTAFGPLAIDMFLPGLPNISHDFDISASTTQLTISFFMIGLALGNFLAGPISDITGRKKPLIFSLIIFTIASLGIIFVTNIWIMIILRFIQGLTGGAGAVISRAIASDMYSGNALTKFLSLLMLVNGIAPIIAPALGGIILNYGPWRIVFVILTMFGIVMLIGTLFKVPESLEKSLRESSNIGTMLINFKELFKTPRFVLPMLIQGVSFVLLFTYISASPFIVQTIYGLTPLNFSIMFAFIGVTLIISSQLTGKLVDYIDRLLLLRIMSTIQVIGVIIVSLTLLNHWTFWILSCGFVILVAPVTGIATLGFSIAMDESKGAKGSSSSLLGLFQTLLGGVISPLVGIKGDSNAIPYIIVIVITAIILMVLQLINVKIFKKAKIH</sequence>
<dbReference type="InterPro" id="IPR036259">
    <property type="entry name" value="MFS_trans_sf"/>
</dbReference>
<feature type="transmembrane region" description="Helical" evidence="8">
    <location>
        <begin position="218"/>
        <end position="238"/>
    </location>
</feature>
<name>A0A0H2VI17_STAES</name>